<gene>
    <name evidence="1" type="ORF">CEX98_15240</name>
</gene>
<sequence length="338" mass="36349">MFNLITRMRAAIAYASIALCAFTTVANVDKDRSYILATASSGGTFYPVGVAIATLTKLKVTPQHGMSVSAITSAGSGDNLKLMRNKEAELAILQGLYGAWAVQGSGAMESVGKQDYLRSVTMLWQNVEHFVIDKQYVKSGHMSDLKNLYSQGFGIGKRNSGTEGSGKYIMKALGIDSEQFNMVHKGYAGSSSALQNGQIAGMNIPAGVPVSAVTSAFAADADGITVLDFTDEQLQKVNHNVALWSRFTIAANTYPGQSQAIRTIAQPNFLAAHKDMSEEDVYLLTKTIYENLVFLQTIHKATKAMAIEKALIGLPAKLHPGALKYYKEVGISVPAHLQ</sequence>
<dbReference type="NCBIfam" id="TIGR02122">
    <property type="entry name" value="TRAP_TAXI"/>
    <property type="match status" value="1"/>
</dbReference>
<dbReference type="InterPro" id="IPR011852">
    <property type="entry name" value="TRAP_TAXI"/>
</dbReference>
<dbReference type="PANTHER" id="PTHR42941">
    <property type="entry name" value="SLL1037 PROTEIN"/>
    <property type="match status" value="1"/>
</dbReference>
<dbReference type="OrthoDB" id="9780180at2"/>
<evidence type="ECO:0000313" key="1">
    <source>
        <dbReference type="EMBL" id="PCK30863.1"/>
    </source>
</evidence>
<name>A0A2A5JN34_PSEO7</name>
<dbReference type="RefSeq" id="WP_099642915.1">
    <property type="nucleotide sequence ID" value="NZ_NKHF01000070.1"/>
</dbReference>
<dbReference type="Gene3D" id="3.40.190.10">
    <property type="entry name" value="Periplasmic binding protein-like II"/>
    <property type="match status" value="2"/>
</dbReference>
<dbReference type="SUPFAM" id="SSF53850">
    <property type="entry name" value="Periplasmic binding protein-like II"/>
    <property type="match status" value="1"/>
</dbReference>
<reference evidence="2" key="1">
    <citation type="journal article" date="2019" name="Genome Announc.">
        <title>Draft Genome Sequence of Pseudoalteromonas piscicida Strain 36Y ROTHPW, an Hypersaline Seawater Isolate from the South Coast of Sonora, Mexico.</title>
        <authorList>
            <person name="Sanchez-Diaz R."/>
            <person name="Molina-Garza Z.J."/>
            <person name="Cruz-Suarez L.E."/>
            <person name="Selvin J."/>
            <person name="Kiran G.S."/>
            <person name="Ibarra-Gamez J.C."/>
            <person name="Gomez-Gil B."/>
            <person name="Galaviz-Silva L."/>
        </authorList>
    </citation>
    <scope>NUCLEOTIDE SEQUENCE [LARGE SCALE GENOMIC DNA]</scope>
    <source>
        <strain evidence="2">36Y_RITHPW</strain>
    </source>
</reference>
<evidence type="ECO:0000313" key="2">
    <source>
        <dbReference type="Proteomes" id="UP000228621"/>
    </source>
</evidence>
<dbReference type="Pfam" id="PF16868">
    <property type="entry name" value="NMT1_3"/>
    <property type="match status" value="1"/>
</dbReference>
<protein>
    <submittedName>
        <fullName evidence="1">C4-dicarboxylate ABC transporter substrate-binding protein</fullName>
    </submittedName>
</protein>
<accession>A0A2A5JN34</accession>
<dbReference type="Proteomes" id="UP000228621">
    <property type="component" value="Unassembled WGS sequence"/>
</dbReference>
<proteinExistence type="predicted"/>
<dbReference type="PANTHER" id="PTHR42941:SF1">
    <property type="entry name" value="SLL1037 PROTEIN"/>
    <property type="match status" value="1"/>
</dbReference>
<comment type="caution">
    <text evidence="1">The sequence shown here is derived from an EMBL/GenBank/DDBJ whole genome shotgun (WGS) entry which is preliminary data.</text>
</comment>
<dbReference type="AlphaFoldDB" id="A0A2A5JN34"/>
<keyword evidence="2" id="KW-1185">Reference proteome</keyword>
<organism evidence="1 2">
    <name type="scientific">Pseudoalteromonas piscicida</name>
    <dbReference type="NCBI Taxonomy" id="43662"/>
    <lineage>
        <taxon>Bacteria</taxon>
        <taxon>Pseudomonadati</taxon>
        <taxon>Pseudomonadota</taxon>
        <taxon>Gammaproteobacteria</taxon>
        <taxon>Alteromonadales</taxon>
        <taxon>Pseudoalteromonadaceae</taxon>
        <taxon>Pseudoalteromonas</taxon>
    </lineage>
</organism>
<dbReference type="EMBL" id="NKHF01000070">
    <property type="protein sequence ID" value="PCK30863.1"/>
    <property type="molecule type" value="Genomic_DNA"/>
</dbReference>
<dbReference type="CDD" id="cd13520">
    <property type="entry name" value="PBP2_TAXI_TRAP"/>
    <property type="match status" value="1"/>
</dbReference>